<dbReference type="Proteomes" id="UP001221413">
    <property type="component" value="Unassembled WGS sequence"/>
</dbReference>
<proteinExistence type="predicted"/>
<reference evidence="2" key="1">
    <citation type="submission" date="2023-01" db="EMBL/GenBank/DDBJ databases">
        <title>The chitinases involved in constricting ring structure development in the nematode-trapping fungus Drechslerella dactyloides.</title>
        <authorList>
            <person name="Wang R."/>
            <person name="Zhang L."/>
            <person name="Tang P."/>
            <person name="Li S."/>
            <person name="Liang L."/>
        </authorList>
    </citation>
    <scope>NUCLEOTIDE SEQUENCE</scope>
    <source>
        <strain evidence="2">YMF1.00031</strain>
    </source>
</reference>
<evidence type="ECO:0000256" key="1">
    <source>
        <dbReference type="SAM" id="MobiDB-lite"/>
    </source>
</evidence>
<dbReference type="InterPro" id="IPR011333">
    <property type="entry name" value="SKP1/BTB/POZ_sf"/>
</dbReference>
<sequence length="956" mass="105323">MTPLPRVLPGLAVAFSAILYMYIVPAAAFAGLQDTQTTDIISGSTTQSIYSPIEEGIGGTWLETVTRMESVIIVVHPHSMTHAHSEYAALPDTTGTSPGLSTSTTTLSSTAETLEITTSASTTSTTIAESLTMSFSNSSSTTTAQTQESTSSSDSSSLPTTESSISSSSTYTPSTTITTLDSVRPPPPPPTESPPRTRPLDSAEAQTCTGGSLESCIAAYDCTREPMEVMRCSCRNNVAMGCRRACGVGETFLPEECPLLPVGERPKGLPGAGDSVSIPRIKATEGRPLVLDTGRPGLEVMLQRPVRMLEWLQNVHGSPSLSETYIAAAAAHNLVPHGQAPPTPTSPVSLSIPTGTAEPDADVDMIMDLDEPQQNQQIQTQDVVVASPTPLTQAIVTPSEQQEWMRTIDAQIEEGRQQLEMMTTRVEEVIKPARRYIPTKITAYFPSSPTLSVPVHLSTPSSSGSSSPVPLSSMQLISRRDSDASSESEEERQQREILEELAKSLSSVSLRSRTRTSHTQPVKGKAKVTTGGLTSRSPPPPIGIGIGMMMGYRGPRKDVSMGDLTTTYNVDKNYDCEVRLKEASNEHVYRVSAAALRLASPVLAKMVDPKSPWAKRQQDNQLDQEVLVITLHDDHPEALDILLQLMHFQKQNIPEHLDLKRIFYLALVCDKYDCVDVAKSLIHEFTADWKEAETNKFWDGFYNYTYELQPQDDLNSTNTGEGEDGENGLHGRDKPAVANMLLYVSFVFSLEGIFPKAYRANLMIWQPKKRASEPDDVVNGPICLPDKLYKHFMAEWEEKRNGIVSVVNQQIQTYTYGLMYGNQGRCLRNTNCTLCDIALYGSFIRRLHYMGLFPIQEKSDALSLYELCQRVKSIQIGHYWEGGTSARYPHDSCVRSFMATVRVGVEQAVEESEVKLADFKIEHGIKRKLWVLENEEDEEDDEPATDDAEDEDQDYY</sequence>
<feature type="region of interest" description="Disordered" evidence="1">
    <location>
        <begin position="135"/>
        <end position="206"/>
    </location>
</feature>
<dbReference type="EMBL" id="JAQGDS010000006">
    <property type="protein sequence ID" value="KAJ6259765.1"/>
    <property type="molecule type" value="Genomic_DNA"/>
</dbReference>
<protein>
    <recommendedName>
        <fullName evidence="4">BTB domain-containing protein</fullName>
    </recommendedName>
</protein>
<name>A0AAD6NIT6_DREDA</name>
<feature type="compositionally biased region" description="Low complexity" evidence="1">
    <location>
        <begin position="93"/>
        <end position="109"/>
    </location>
</feature>
<dbReference type="Gene3D" id="3.30.710.10">
    <property type="entry name" value="Potassium Channel Kv1.1, Chain A"/>
    <property type="match status" value="1"/>
</dbReference>
<feature type="compositionally biased region" description="Low complexity" evidence="1">
    <location>
        <begin position="135"/>
        <end position="182"/>
    </location>
</feature>
<feature type="region of interest" description="Disordered" evidence="1">
    <location>
        <begin position="932"/>
        <end position="956"/>
    </location>
</feature>
<feature type="compositionally biased region" description="Basic and acidic residues" evidence="1">
    <location>
        <begin position="491"/>
        <end position="502"/>
    </location>
</feature>
<evidence type="ECO:0000313" key="3">
    <source>
        <dbReference type="Proteomes" id="UP001221413"/>
    </source>
</evidence>
<gene>
    <name evidence="2" type="ORF">Dda_5405</name>
</gene>
<organism evidence="2 3">
    <name type="scientific">Drechslerella dactyloides</name>
    <name type="common">Nematode-trapping fungus</name>
    <name type="synonym">Arthrobotrys dactyloides</name>
    <dbReference type="NCBI Taxonomy" id="74499"/>
    <lineage>
        <taxon>Eukaryota</taxon>
        <taxon>Fungi</taxon>
        <taxon>Dikarya</taxon>
        <taxon>Ascomycota</taxon>
        <taxon>Pezizomycotina</taxon>
        <taxon>Orbiliomycetes</taxon>
        <taxon>Orbiliales</taxon>
        <taxon>Orbiliaceae</taxon>
        <taxon>Drechslerella</taxon>
    </lineage>
</organism>
<feature type="region of interest" description="Disordered" evidence="1">
    <location>
        <begin position="336"/>
        <end position="359"/>
    </location>
</feature>
<keyword evidence="3" id="KW-1185">Reference proteome</keyword>
<feature type="compositionally biased region" description="Acidic residues" evidence="1">
    <location>
        <begin position="933"/>
        <end position="956"/>
    </location>
</feature>
<evidence type="ECO:0008006" key="4">
    <source>
        <dbReference type="Google" id="ProtNLM"/>
    </source>
</evidence>
<feature type="compositionally biased region" description="Low complexity" evidence="1">
    <location>
        <begin position="458"/>
        <end position="473"/>
    </location>
</feature>
<feature type="region of interest" description="Disordered" evidence="1">
    <location>
        <begin position="448"/>
        <end position="541"/>
    </location>
</feature>
<dbReference type="AlphaFoldDB" id="A0AAD6NIT6"/>
<comment type="caution">
    <text evidence="2">The sequence shown here is derived from an EMBL/GenBank/DDBJ whole genome shotgun (WGS) entry which is preliminary data.</text>
</comment>
<feature type="region of interest" description="Disordered" evidence="1">
    <location>
        <begin position="89"/>
        <end position="109"/>
    </location>
</feature>
<feature type="compositionally biased region" description="Pro residues" evidence="1">
    <location>
        <begin position="184"/>
        <end position="197"/>
    </location>
</feature>
<evidence type="ECO:0000313" key="2">
    <source>
        <dbReference type="EMBL" id="KAJ6259765.1"/>
    </source>
</evidence>
<accession>A0AAD6NIT6</accession>